<proteinExistence type="predicted"/>
<feature type="compositionally biased region" description="Polar residues" evidence="1">
    <location>
        <begin position="190"/>
        <end position="203"/>
    </location>
</feature>
<name>A0A0D7ATB5_9AGAR</name>
<keyword evidence="3" id="KW-1185">Reference proteome</keyword>
<dbReference type="AlphaFoldDB" id="A0A0D7ATB5"/>
<evidence type="ECO:0000313" key="2">
    <source>
        <dbReference type="EMBL" id="KIY61613.1"/>
    </source>
</evidence>
<protein>
    <recommendedName>
        <fullName evidence="4">SMP domain-containing protein</fullName>
    </recommendedName>
</protein>
<evidence type="ECO:0000313" key="3">
    <source>
        <dbReference type="Proteomes" id="UP000054007"/>
    </source>
</evidence>
<organism evidence="2 3">
    <name type="scientific">Cylindrobasidium torrendii FP15055 ss-10</name>
    <dbReference type="NCBI Taxonomy" id="1314674"/>
    <lineage>
        <taxon>Eukaryota</taxon>
        <taxon>Fungi</taxon>
        <taxon>Dikarya</taxon>
        <taxon>Basidiomycota</taxon>
        <taxon>Agaricomycotina</taxon>
        <taxon>Agaricomycetes</taxon>
        <taxon>Agaricomycetidae</taxon>
        <taxon>Agaricales</taxon>
        <taxon>Marasmiineae</taxon>
        <taxon>Physalacriaceae</taxon>
        <taxon>Cylindrobasidium</taxon>
    </lineage>
</organism>
<dbReference type="Proteomes" id="UP000054007">
    <property type="component" value="Unassembled WGS sequence"/>
</dbReference>
<feature type="region of interest" description="Disordered" evidence="1">
    <location>
        <begin position="176"/>
        <end position="203"/>
    </location>
</feature>
<evidence type="ECO:0008006" key="4">
    <source>
        <dbReference type="Google" id="ProtNLM"/>
    </source>
</evidence>
<dbReference type="STRING" id="1314674.A0A0D7ATB5"/>
<sequence>MAFASQTSTSQLMAADPTRMSAKNQLALNLNALGKAEARKIMSLEHKALGYRPPPGSLASEAQAAVSRGAVPKVTEVDTGRLREAALTDAARIEEERGKAEPSKHTSGIDLDNIGLADARKLMSEEHKALGYRPPPGSLAADAQAAAAKRPHMREGTLDPRVLTLAALKDAARIASERGASGATRRGGSPPTSGGVSIGTNRA</sequence>
<accession>A0A0D7ATB5</accession>
<feature type="compositionally biased region" description="Low complexity" evidence="1">
    <location>
        <begin position="177"/>
        <end position="189"/>
    </location>
</feature>
<evidence type="ECO:0000256" key="1">
    <source>
        <dbReference type="SAM" id="MobiDB-lite"/>
    </source>
</evidence>
<reference evidence="2 3" key="1">
    <citation type="journal article" date="2015" name="Fungal Genet. Biol.">
        <title>Evolution of novel wood decay mechanisms in Agaricales revealed by the genome sequences of Fistulina hepatica and Cylindrobasidium torrendii.</title>
        <authorList>
            <person name="Floudas D."/>
            <person name="Held B.W."/>
            <person name="Riley R."/>
            <person name="Nagy L.G."/>
            <person name="Koehler G."/>
            <person name="Ransdell A.S."/>
            <person name="Younus H."/>
            <person name="Chow J."/>
            <person name="Chiniquy J."/>
            <person name="Lipzen A."/>
            <person name="Tritt A."/>
            <person name="Sun H."/>
            <person name="Haridas S."/>
            <person name="LaButti K."/>
            <person name="Ohm R.A."/>
            <person name="Kues U."/>
            <person name="Blanchette R.A."/>
            <person name="Grigoriev I.V."/>
            <person name="Minto R.E."/>
            <person name="Hibbett D.S."/>
        </authorList>
    </citation>
    <scope>NUCLEOTIDE SEQUENCE [LARGE SCALE GENOMIC DNA]</scope>
    <source>
        <strain evidence="2 3">FP15055 ss-10</strain>
    </source>
</reference>
<dbReference type="OrthoDB" id="2799468at2759"/>
<gene>
    <name evidence="2" type="ORF">CYLTODRAFT_405434</name>
</gene>
<dbReference type="EMBL" id="KN880906">
    <property type="protein sequence ID" value="KIY61613.1"/>
    <property type="molecule type" value="Genomic_DNA"/>
</dbReference>